<proteinExistence type="inferred from homology"/>
<dbReference type="SUPFAM" id="SSF50249">
    <property type="entry name" value="Nucleic acid-binding proteins"/>
    <property type="match status" value="1"/>
</dbReference>
<dbReference type="GO" id="GO:0009295">
    <property type="term" value="C:nucleoid"/>
    <property type="evidence" value="ECO:0007669"/>
    <property type="project" value="TreeGrafter"/>
</dbReference>
<dbReference type="InterPro" id="IPR011344">
    <property type="entry name" value="ssDNA-bd"/>
</dbReference>
<feature type="region of interest" description="Disordered" evidence="4">
    <location>
        <begin position="119"/>
        <end position="151"/>
    </location>
</feature>
<name>A0A367ESX3_9ACTN</name>
<reference evidence="5 6" key="1">
    <citation type="submission" date="2018-06" db="EMBL/GenBank/DDBJ databases">
        <title>Streptomyces reniochalinae sp. nov. and Streptomyces diacarnus sp. nov. from marine sponges.</title>
        <authorList>
            <person name="Li L."/>
        </authorList>
    </citation>
    <scope>NUCLEOTIDE SEQUENCE [LARGE SCALE GENOMIC DNA]</scope>
    <source>
        <strain evidence="5 6">LHW51701</strain>
    </source>
</reference>
<dbReference type="InterPro" id="IPR000424">
    <property type="entry name" value="Primosome_PriB/ssb"/>
</dbReference>
<comment type="caution">
    <text evidence="2">Lacks conserved residue(s) required for the propagation of feature annotation.</text>
</comment>
<dbReference type="NCBIfam" id="NF005851">
    <property type="entry name" value="PRK07772.1"/>
    <property type="match status" value="1"/>
</dbReference>
<keyword evidence="1 2" id="KW-0238">DNA-binding</keyword>
<keyword evidence="6" id="KW-1185">Reference proteome</keyword>
<dbReference type="PANTHER" id="PTHR10302:SF27">
    <property type="entry name" value="SINGLE-STRANDED DNA-BINDING PROTEIN"/>
    <property type="match status" value="1"/>
</dbReference>
<sequence length="151" mass="16194">MAMGDTPITIIGNLTDDPELKFTTSGAALARFTVASTPRQFDRESGQYKDGTAMFMRCSAWRGLAENIAASLAKGHRVVVSGRLRQHNWQTPEGDNRSMLAMEVDEIGPSLRFATAQPVKATGETKKAAAPADDAWNTGGNRPAAGDEPPF</sequence>
<dbReference type="PROSITE" id="PS50935">
    <property type="entry name" value="SSB"/>
    <property type="match status" value="1"/>
</dbReference>
<dbReference type="Proteomes" id="UP000252914">
    <property type="component" value="Unassembled WGS sequence"/>
</dbReference>
<protein>
    <recommendedName>
        <fullName evidence="2 3">Single-stranded DNA-binding protein</fullName>
        <shortName evidence="2">SSB</shortName>
    </recommendedName>
</protein>
<dbReference type="Pfam" id="PF00436">
    <property type="entry name" value="SSB"/>
    <property type="match status" value="1"/>
</dbReference>
<dbReference type="NCBIfam" id="TIGR00621">
    <property type="entry name" value="ssb"/>
    <property type="match status" value="1"/>
</dbReference>
<gene>
    <name evidence="5" type="primary">ssb</name>
    <name evidence="5" type="ORF">DTL70_21145</name>
</gene>
<evidence type="ECO:0000256" key="4">
    <source>
        <dbReference type="SAM" id="MobiDB-lite"/>
    </source>
</evidence>
<evidence type="ECO:0000313" key="6">
    <source>
        <dbReference type="Proteomes" id="UP000252914"/>
    </source>
</evidence>
<dbReference type="Gene3D" id="2.40.50.140">
    <property type="entry name" value="Nucleic acid-binding proteins"/>
    <property type="match status" value="1"/>
</dbReference>
<evidence type="ECO:0000256" key="3">
    <source>
        <dbReference type="RuleBase" id="RU000524"/>
    </source>
</evidence>
<evidence type="ECO:0000256" key="2">
    <source>
        <dbReference type="HAMAP-Rule" id="MF_00984"/>
    </source>
</evidence>
<dbReference type="InterPro" id="IPR012340">
    <property type="entry name" value="NA-bd_OB-fold"/>
</dbReference>
<dbReference type="GO" id="GO:0003697">
    <property type="term" value="F:single-stranded DNA binding"/>
    <property type="evidence" value="ECO:0007669"/>
    <property type="project" value="UniProtKB-UniRule"/>
</dbReference>
<comment type="subunit">
    <text evidence="2">Homotetramer.</text>
</comment>
<dbReference type="HAMAP" id="MF_00984">
    <property type="entry name" value="SSB"/>
    <property type="match status" value="1"/>
</dbReference>
<dbReference type="GO" id="GO:0006260">
    <property type="term" value="P:DNA replication"/>
    <property type="evidence" value="ECO:0007669"/>
    <property type="project" value="InterPro"/>
</dbReference>
<organism evidence="5 6">
    <name type="scientific">Streptomyces diacarni</name>
    <dbReference type="NCBI Taxonomy" id="2800381"/>
    <lineage>
        <taxon>Bacteria</taxon>
        <taxon>Bacillati</taxon>
        <taxon>Actinomycetota</taxon>
        <taxon>Actinomycetes</taxon>
        <taxon>Kitasatosporales</taxon>
        <taxon>Streptomycetaceae</taxon>
        <taxon>Streptomyces</taxon>
    </lineage>
</organism>
<evidence type="ECO:0000313" key="5">
    <source>
        <dbReference type="EMBL" id="RCG20782.1"/>
    </source>
</evidence>
<dbReference type="CDD" id="cd04496">
    <property type="entry name" value="SSB_OBF"/>
    <property type="match status" value="1"/>
</dbReference>
<evidence type="ECO:0000256" key="1">
    <source>
        <dbReference type="ARBA" id="ARBA00023125"/>
    </source>
</evidence>
<comment type="caution">
    <text evidence="5">The sequence shown here is derived from an EMBL/GenBank/DDBJ whole genome shotgun (WGS) entry which is preliminary data.</text>
</comment>
<dbReference type="AlphaFoldDB" id="A0A367ESX3"/>
<dbReference type="PANTHER" id="PTHR10302">
    <property type="entry name" value="SINGLE-STRANDED DNA-BINDING PROTEIN"/>
    <property type="match status" value="1"/>
</dbReference>
<dbReference type="EMBL" id="QOIN01000047">
    <property type="protein sequence ID" value="RCG20782.1"/>
    <property type="molecule type" value="Genomic_DNA"/>
</dbReference>
<dbReference type="RefSeq" id="WP_114023530.1">
    <property type="nucleotide sequence ID" value="NZ_QOIN01000047.1"/>
</dbReference>
<accession>A0A367ESX3</accession>